<protein>
    <recommendedName>
        <fullName evidence="4">EpsG family protein</fullName>
    </recommendedName>
</protein>
<sequence length="344" mass="40339">MTKKNLIVVTFGTFFLSLSLIYFLLSRSIFPNYFFNDNQTIRSYMNNINLNSDKNYVSTAKLFLLFKFNANTSYEVEAFFAWIIFAILILILIFKYRIDFLKIGNLLLLTMFTLFYGAYSAQFSKELVVFIMLDVVLLVSPLKRLNKGLGIFILLYGVFFRTYWILIYFCSILFFIIFNSSHLKKIEKIILYFVSIFGMEFSYSLITGGFLSDARYSVNSTRDMNFYANTMINNPFINSSVFTDFLNFMYGLINIFVPIDGINSANEIIYYIWIWTIVYLCIGFVRNSRDVLDYKLFFIISMLTIQAFFEPDVGSMLRHQIILVPVILLMINNDDYLTTKNDNN</sequence>
<proteinExistence type="predicted"/>
<feature type="transmembrane region" description="Helical" evidence="1">
    <location>
        <begin position="127"/>
        <end position="145"/>
    </location>
</feature>
<dbReference type="Proteomes" id="UP001596288">
    <property type="component" value="Unassembled WGS sequence"/>
</dbReference>
<name>A0ABW1RM44_9LACO</name>
<feature type="transmembrane region" description="Helical" evidence="1">
    <location>
        <begin position="7"/>
        <end position="25"/>
    </location>
</feature>
<feature type="transmembrane region" description="Helical" evidence="1">
    <location>
        <begin position="103"/>
        <end position="121"/>
    </location>
</feature>
<evidence type="ECO:0000313" key="3">
    <source>
        <dbReference type="Proteomes" id="UP001596288"/>
    </source>
</evidence>
<keyword evidence="1" id="KW-0472">Membrane</keyword>
<keyword evidence="1" id="KW-1133">Transmembrane helix</keyword>
<feature type="transmembrane region" description="Helical" evidence="1">
    <location>
        <begin position="79"/>
        <end position="96"/>
    </location>
</feature>
<accession>A0ABW1RM44</accession>
<evidence type="ECO:0000256" key="1">
    <source>
        <dbReference type="SAM" id="Phobius"/>
    </source>
</evidence>
<organism evidence="2 3">
    <name type="scientific">Companilactobacillus huachuanensis</name>
    <dbReference type="NCBI Taxonomy" id="2559914"/>
    <lineage>
        <taxon>Bacteria</taxon>
        <taxon>Bacillati</taxon>
        <taxon>Bacillota</taxon>
        <taxon>Bacilli</taxon>
        <taxon>Lactobacillales</taxon>
        <taxon>Lactobacillaceae</taxon>
        <taxon>Companilactobacillus</taxon>
    </lineage>
</organism>
<gene>
    <name evidence="2" type="ORF">ACFQAV_05190</name>
</gene>
<comment type="caution">
    <text evidence="2">The sequence shown here is derived from an EMBL/GenBank/DDBJ whole genome shotgun (WGS) entry which is preliminary data.</text>
</comment>
<evidence type="ECO:0008006" key="4">
    <source>
        <dbReference type="Google" id="ProtNLM"/>
    </source>
</evidence>
<dbReference type="EMBL" id="JBHSSF010000012">
    <property type="protein sequence ID" value="MFC6176222.1"/>
    <property type="molecule type" value="Genomic_DNA"/>
</dbReference>
<reference evidence="3" key="1">
    <citation type="journal article" date="2019" name="Int. J. Syst. Evol. Microbiol.">
        <title>The Global Catalogue of Microorganisms (GCM) 10K type strain sequencing project: providing services to taxonomists for standard genome sequencing and annotation.</title>
        <authorList>
            <consortium name="The Broad Institute Genomics Platform"/>
            <consortium name="The Broad Institute Genome Sequencing Center for Infectious Disease"/>
            <person name="Wu L."/>
            <person name="Ma J."/>
        </authorList>
    </citation>
    <scope>NUCLEOTIDE SEQUENCE [LARGE SCALE GENOMIC DNA]</scope>
    <source>
        <strain evidence="3">CCM 8927</strain>
    </source>
</reference>
<feature type="transmembrane region" description="Helical" evidence="1">
    <location>
        <begin position="152"/>
        <end position="177"/>
    </location>
</feature>
<evidence type="ECO:0000313" key="2">
    <source>
        <dbReference type="EMBL" id="MFC6176222.1"/>
    </source>
</evidence>
<keyword evidence="3" id="KW-1185">Reference proteome</keyword>
<keyword evidence="1" id="KW-0812">Transmembrane</keyword>
<dbReference type="RefSeq" id="WP_137611422.1">
    <property type="nucleotide sequence ID" value="NZ_BJDF01000009.1"/>
</dbReference>
<feature type="transmembrane region" description="Helical" evidence="1">
    <location>
        <begin position="232"/>
        <end position="256"/>
    </location>
</feature>
<feature type="transmembrane region" description="Helical" evidence="1">
    <location>
        <begin position="268"/>
        <end position="285"/>
    </location>
</feature>
<feature type="transmembrane region" description="Helical" evidence="1">
    <location>
        <begin position="189"/>
        <end position="211"/>
    </location>
</feature>